<dbReference type="EMBL" id="SDOZ01000001">
    <property type="protein sequence ID" value="RXZ63798.1"/>
    <property type="molecule type" value="Genomic_DNA"/>
</dbReference>
<reference evidence="2 4" key="1">
    <citation type="journal article" date="2019" name="Gut">
        <title>Antibiotics-induced monodominance of a novel gut bacterial order.</title>
        <authorList>
            <person name="Hildebrand F."/>
            <person name="Moitinho-Silva L."/>
            <person name="Blasche S."/>
            <person name="Jahn M.T."/>
            <person name="Gossmann T.I."/>
            <person name="Heuerta-Cepas J."/>
            <person name="Hercog R."/>
            <person name="Luetge M."/>
            <person name="Bahram M."/>
            <person name="Pryszlak A."/>
            <person name="Alves R.J."/>
            <person name="Waszak S.M."/>
            <person name="Zhu A."/>
            <person name="Ye L."/>
            <person name="Costea P.I."/>
            <person name="Aalvink S."/>
            <person name="Belzer C."/>
            <person name="Forslund S.K."/>
            <person name="Sunagawa S."/>
            <person name="Hentschel U."/>
            <person name="Merten C."/>
            <person name="Patil K.R."/>
            <person name="Benes V."/>
            <person name="Bork P."/>
        </authorList>
    </citation>
    <scope>NUCLEOTIDE SEQUENCE [LARGE SCALE GENOMIC DNA]</scope>
    <source>
        <strain evidence="2 4">HDS1380</strain>
    </source>
</reference>
<organism evidence="2 4">
    <name type="scientific">Candidatus Borkfalkia ceftriaxoniphila</name>
    <dbReference type="NCBI Taxonomy" id="2508949"/>
    <lineage>
        <taxon>Bacteria</taxon>
        <taxon>Bacillati</taxon>
        <taxon>Bacillota</taxon>
        <taxon>Clostridia</taxon>
        <taxon>Christensenellales</taxon>
        <taxon>Christensenellaceae</taxon>
        <taxon>Candidatus Borkfalkia</taxon>
    </lineage>
</organism>
<dbReference type="AlphaFoldDB" id="A0A4Q2KFK4"/>
<dbReference type="OrthoDB" id="1890305at2"/>
<keyword evidence="1" id="KW-0812">Transmembrane</keyword>
<keyword evidence="1" id="KW-1133">Transmembrane helix</keyword>
<keyword evidence="1" id="KW-0472">Membrane</keyword>
<evidence type="ECO:0000256" key="1">
    <source>
        <dbReference type="SAM" id="Phobius"/>
    </source>
</evidence>
<name>A0A4Q2KFK4_9FIRM</name>
<feature type="transmembrane region" description="Helical" evidence="1">
    <location>
        <begin position="16"/>
        <end position="37"/>
    </location>
</feature>
<dbReference type="Proteomes" id="UP000291269">
    <property type="component" value="Unassembled WGS sequence"/>
</dbReference>
<keyword evidence="4" id="KW-1185">Reference proteome</keyword>
<dbReference type="EMBL" id="SDOZ01000001">
    <property type="protein sequence ID" value="RXZ63828.1"/>
    <property type="molecule type" value="Genomic_DNA"/>
</dbReference>
<proteinExistence type="predicted"/>
<gene>
    <name evidence="2" type="ORF">ESZ91_00015</name>
    <name evidence="3" type="ORF">ESZ91_00175</name>
</gene>
<accession>A0A4Q2KFK4</accession>
<sequence>MNKQNRGGAIAAPKKIISIILAAVMLLLVAGVIGYFVSEPSIGGTVTELPPVMDGDGNGLDGGKVYELPKAMVFTKSATAQNSASVTLQATVLPDNAANKTVDWSVTFKNPSAAWAKNKVATDYISVTPSGDGSTRATVTCLENFGEQILITVTSRDNAEAKATCTVDYARKLLGYKFGFINEGISSDRNEWFMPTQYSEDKEVLEQSVKVSLYRLSNFDGGMFNEYSEAYTKTYLDENTAGYFEIRPTDGLKNALDAKIGSGFSAERLRVITSDENINCLFDAQFWNSVHQNNATIRNNIREALLSYNGTAYEIVLMTRPEQAGGKVLAVFNVKFDTTLLSEERSVDSVTLGDSTLEF</sequence>
<comment type="caution">
    <text evidence="2">The sequence shown here is derived from an EMBL/GenBank/DDBJ whole genome shotgun (WGS) entry which is preliminary data.</text>
</comment>
<protein>
    <submittedName>
        <fullName evidence="2">Uncharacterized protein</fullName>
    </submittedName>
</protein>
<evidence type="ECO:0000313" key="2">
    <source>
        <dbReference type="EMBL" id="RXZ63798.1"/>
    </source>
</evidence>
<evidence type="ECO:0000313" key="4">
    <source>
        <dbReference type="Proteomes" id="UP000291269"/>
    </source>
</evidence>
<evidence type="ECO:0000313" key="3">
    <source>
        <dbReference type="EMBL" id="RXZ63828.1"/>
    </source>
</evidence>
<dbReference type="RefSeq" id="WP_129222867.1">
    <property type="nucleotide sequence ID" value="NZ_SDOZ01000001.1"/>
</dbReference>